<evidence type="ECO:0000259" key="1">
    <source>
        <dbReference type="Pfam" id="PF13460"/>
    </source>
</evidence>
<keyword evidence="3" id="KW-1185">Reference proteome</keyword>
<sequence length="289" mass="29344">MTIAVTGATGHLGRLAIDHLLARGVPADGIVAVGRSAEKLAVVAEQTGVRTAVADFGDPSSLDAAFAGADSVVFVSGSEVGRREAQHANVIAAVQRSGAARVVYTSAPSATDTALILAPDHAFTERALAESGVPAIVLRNGWYHENYAGSFAQASASGVYTASTGEGRVSSAARSDYAEAIAAVLTSEGHEGAVYELSGDTAWDGAGFAAAASEALGREIVFSSVTPEEHLALLTAAGLDEGTAGFVVALDGNIRDGLLGHTPGTLSKLIGHPTQPLVDYFRTLASNES</sequence>
<dbReference type="Proteomes" id="UP001500929">
    <property type="component" value="Unassembled WGS sequence"/>
</dbReference>
<dbReference type="PANTHER" id="PTHR47129:SF1">
    <property type="entry name" value="NMRA-LIKE DOMAIN-CONTAINING PROTEIN"/>
    <property type="match status" value="1"/>
</dbReference>
<comment type="caution">
    <text evidence="2">The sequence shown here is derived from an EMBL/GenBank/DDBJ whole genome shotgun (WGS) entry which is preliminary data.</text>
</comment>
<dbReference type="InterPro" id="IPR036291">
    <property type="entry name" value="NAD(P)-bd_dom_sf"/>
</dbReference>
<dbReference type="Gene3D" id="3.90.25.10">
    <property type="entry name" value="UDP-galactose 4-epimerase, domain 1"/>
    <property type="match status" value="1"/>
</dbReference>
<reference evidence="2 3" key="1">
    <citation type="journal article" date="2019" name="Int. J. Syst. Evol. Microbiol.">
        <title>The Global Catalogue of Microorganisms (GCM) 10K type strain sequencing project: providing services to taxonomists for standard genome sequencing and annotation.</title>
        <authorList>
            <consortium name="The Broad Institute Genomics Platform"/>
            <consortium name="The Broad Institute Genome Sequencing Center for Infectious Disease"/>
            <person name="Wu L."/>
            <person name="Ma J."/>
        </authorList>
    </citation>
    <scope>NUCLEOTIDE SEQUENCE [LARGE SCALE GENOMIC DNA]</scope>
    <source>
        <strain evidence="2 3">JCM 16117</strain>
    </source>
</reference>
<dbReference type="RefSeq" id="WP_259479773.1">
    <property type="nucleotide sequence ID" value="NZ_BAAAQY010000006.1"/>
</dbReference>
<dbReference type="InterPro" id="IPR052718">
    <property type="entry name" value="NmrA-type_oxidoreductase"/>
</dbReference>
<evidence type="ECO:0000313" key="2">
    <source>
        <dbReference type="EMBL" id="GAA2237380.1"/>
    </source>
</evidence>
<gene>
    <name evidence="2" type="ORF">GCM10009851_23030</name>
</gene>
<protein>
    <submittedName>
        <fullName evidence="2">SDR family oxidoreductase</fullName>
    </submittedName>
</protein>
<name>A0ABN3DNC9_9MICO</name>
<dbReference type="Gene3D" id="3.40.50.720">
    <property type="entry name" value="NAD(P)-binding Rossmann-like Domain"/>
    <property type="match status" value="1"/>
</dbReference>
<organism evidence="2 3">
    <name type="scientific">Herbiconiux moechotypicola</name>
    <dbReference type="NCBI Taxonomy" id="637393"/>
    <lineage>
        <taxon>Bacteria</taxon>
        <taxon>Bacillati</taxon>
        <taxon>Actinomycetota</taxon>
        <taxon>Actinomycetes</taxon>
        <taxon>Micrococcales</taxon>
        <taxon>Microbacteriaceae</taxon>
        <taxon>Herbiconiux</taxon>
    </lineage>
</organism>
<proteinExistence type="predicted"/>
<dbReference type="EMBL" id="BAAAQY010000006">
    <property type="protein sequence ID" value="GAA2237380.1"/>
    <property type="molecule type" value="Genomic_DNA"/>
</dbReference>
<dbReference type="SUPFAM" id="SSF51735">
    <property type="entry name" value="NAD(P)-binding Rossmann-fold domains"/>
    <property type="match status" value="1"/>
</dbReference>
<dbReference type="Pfam" id="PF13460">
    <property type="entry name" value="NAD_binding_10"/>
    <property type="match status" value="1"/>
</dbReference>
<feature type="domain" description="NAD(P)-binding" evidence="1">
    <location>
        <begin position="7"/>
        <end position="187"/>
    </location>
</feature>
<dbReference type="PANTHER" id="PTHR47129">
    <property type="entry name" value="QUINONE OXIDOREDUCTASE 2"/>
    <property type="match status" value="1"/>
</dbReference>
<dbReference type="InterPro" id="IPR016040">
    <property type="entry name" value="NAD(P)-bd_dom"/>
</dbReference>
<evidence type="ECO:0000313" key="3">
    <source>
        <dbReference type="Proteomes" id="UP001500929"/>
    </source>
</evidence>
<accession>A0ABN3DNC9</accession>